<comment type="caution">
    <text evidence="2">The sequence shown here is derived from an EMBL/GenBank/DDBJ whole genome shotgun (WGS) entry which is preliminary data.</text>
</comment>
<keyword evidence="3" id="KW-1185">Reference proteome</keyword>
<evidence type="ECO:0000313" key="2">
    <source>
        <dbReference type="EMBL" id="GAD50595.1"/>
    </source>
</evidence>
<proteinExistence type="predicted"/>
<evidence type="ECO:0000256" key="1">
    <source>
        <dbReference type="SAM" id="MobiDB-lite"/>
    </source>
</evidence>
<feature type="region of interest" description="Disordered" evidence="1">
    <location>
        <begin position="59"/>
        <end position="86"/>
    </location>
</feature>
<name>U2YNX9_9SPHN</name>
<gene>
    <name evidence="2" type="ORF">NT2_10_00400</name>
</gene>
<dbReference type="Proteomes" id="UP000016568">
    <property type="component" value="Unassembled WGS sequence"/>
</dbReference>
<organism evidence="2 3">
    <name type="scientific">Caenibius tardaugens NBRC 16725</name>
    <dbReference type="NCBI Taxonomy" id="1219035"/>
    <lineage>
        <taxon>Bacteria</taxon>
        <taxon>Pseudomonadati</taxon>
        <taxon>Pseudomonadota</taxon>
        <taxon>Alphaproteobacteria</taxon>
        <taxon>Sphingomonadales</taxon>
        <taxon>Erythrobacteraceae</taxon>
        <taxon>Caenibius</taxon>
    </lineage>
</organism>
<dbReference type="AlphaFoldDB" id="U2YNX9"/>
<protein>
    <submittedName>
        <fullName evidence="2">Uncharacterized protein</fullName>
    </submittedName>
</protein>
<sequence length="120" mass="13076">MRAIVPALCWKGQKVQIDGLFDKDIFEAGSVGSSDGIDRGESQALSNGSYDIQSTAGCWQAQRHGRPRQSKTGLTTEARGRPQQAETLGMIREVREQGGRCARFVASSRNGADLKVQGHW</sequence>
<accession>U2YNX9</accession>
<dbReference type="EMBL" id="BASZ01000010">
    <property type="protein sequence ID" value="GAD50595.1"/>
    <property type="molecule type" value="Genomic_DNA"/>
</dbReference>
<reference evidence="2 3" key="1">
    <citation type="submission" date="2013-09" db="EMBL/GenBank/DDBJ databases">
        <title>Whole genome shotgun sequence of Novosphingobium tardaugens NBRC 16725.</title>
        <authorList>
            <person name="Isaki S."/>
            <person name="Hosoyama A."/>
            <person name="Tsuchikane K."/>
            <person name="Katsumata H."/>
            <person name="Ando Y."/>
            <person name="Yamazaki S."/>
            <person name="Fujita N."/>
        </authorList>
    </citation>
    <scope>NUCLEOTIDE SEQUENCE [LARGE SCALE GENOMIC DNA]</scope>
    <source>
        <strain evidence="2 3">NBRC 16725</strain>
    </source>
</reference>
<evidence type="ECO:0000313" key="3">
    <source>
        <dbReference type="Proteomes" id="UP000016568"/>
    </source>
</evidence>